<feature type="transmembrane region" description="Helical" evidence="1">
    <location>
        <begin position="286"/>
        <end position="304"/>
    </location>
</feature>
<dbReference type="Proteomes" id="UP000199650">
    <property type="component" value="Unassembled WGS sequence"/>
</dbReference>
<dbReference type="RefSeq" id="WP_091428715.1">
    <property type="nucleotide sequence ID" value="NZ_FOJB01000001.1"/>
</dbReference>
<feature type="transmembrane region" description="Helical" evidence="1">
    <location>
        <begin position="32"/>
        <end position="50"/>
    </location>
</feature>
<dbReference type="AlphaFoldDB" id="A0A1I0NM78"/>
<protein>
    <submittedName>
        <fullName evidence="2">Uncharacterized protein</fullName>
    </submittedName>
</protein>
<feature type="transmembrane region" description="Helical" evidence="1">
    <location>
        <begin position="343"/>
        <end position="365"/>
    </location>
</feature>
<proteinExistence type="predicted"/>
<name>A0A1I0NM78_9RHOB</name>
<keyword evidence="3" id="KW-1185">Reference proteome</keyword>
<dbReference type="OrthoDB" id="7810151at2"/>
<gene>
    <name evidence="2" type="ORF">SAMN05444851_0935</name>
</gene>
<accession>A0A1I0NM78</accession>
<feature type="transmembrane region" description="Helical" evidence="1">
    <location>
        <begin position="189"/>
        <end position="209"/>
    </location>
</feature>
<keyword evidence="1" id="KW-1133">Transmembrane helix</keyword>
<feature type="transmembrane region" description="Helical" evidence="1">
    <location>
        <begin position="80"/>
        <end position="104"/>
    </location>
</feature>
<organism evidence="2 3">
    <name type="scientific">Aliiroseovarius sediminilitoris</name>
    <dbReference type="NCBI Taxonomy" id="1173584"/>
    <lineage>
        <taxon>Bacteria</taxon>
        <taxon>Pseudomonadati</taxon>
        <taxon>Pseudomonadota</taxon>
        <taxon>Alphaproteobacteria</taxon>
        <taxon>Rhodobacterales</taxon>
        <taxon>Paracoccaceae</taxon>
        <taxon>Aliiroseovarius</taxon>
    </lineage>
</organism>
<dbReference type="STRING" id="1173584.SAMN05444851_0935"/>
<evidence type="ECO:0000313" key="2">
    <source>
        <dbReference type="EMBL" id="SEW02348.1"/>
    </source>
</evidence>
<sequence length="366" mass="39429">MTQENAPPPLDSDAVPLPRPVTAGKLQIAPRYLLILLLPVAVLTASEYLLGTFGDTSLQVQGIELAPMAPLIELDGRYKFLAALFLFVAVTITLIAMFSFELYARHTKKSICYTLVGIVGVIMVTLSFSTFEPDWMPASFESQALLGENLFRTALGIGNLPGCDPGGALTGPCENMGAYFAMKYLLDRVNILTSLAAAAIIAGMVLSLADPVGIDRSNKNALISEATALQNAQESTQRYLYCAGVLLTTGMVLVLSWMKWPGALIADPILRNAHDSVVSSLSMFRGVTYTVLILSFYMPVSLILKVRIERFKQASEAVGETKLGSTLEGFDIRRIASMEAFKSILAIASPILASAIGSFVDLSVFQ</sequence>
<evidence type="ECO:0000313" key="3">
    <source>
        <dbReference type="Proteomes" id="UP000199650"/>
    </source>
</evidence>
<feature type="transmembrane region" description="Helical" evidence="1">
    <location>
        <begin position="111"/>
        <end position="131"/>
    </location>
</feature>
<reference evidence="2 3" key="1">
    <citation type="submission" date="2016-10" db="EMBL/GenBank/DDBJ databases">
        <authorList>
            <person name="de Groot N.N."/>
        </authorList>
    </citation>
    <scope>NUCLEOTIDE SEQUENCE [LARGE SCALE GENOMIC DNA]</scope>
    <source>
        <strain evidence="2 3">DSM 29439</strain>
    </source>
</reference>
<dbReference type="EMBL" id="FOJB01000001">
    <property type="protein sequence ID" value="SEW02348.1"/>
    <property type="molecule type" value="Genomic_DNA"/>
</dbReference>
<keyword evidence="1" id="KW-0812">Transmembrane</keyword>
<feature type="transmembrane region" description="Helical" evidence="1">
    <location>
        <begin position="239"/>
        <end position="258"/>
    </location>
</feature>
<keyword evidence="1" id="KW-0472">Membrane</keyword>
<evidence type="ECO:0000256" key="1">
    <source>
        <dbReference type="SAM" id="Phobius"/>
    </source>
</evidence>